<name>A0A9J6D0T7_RHIMP</name>
<feature type="region of interest" description="Disordered" evidence="1">
    <location>
        <begin position="34"/>
        <end position="57"/>
    </location>
</feature>
<reference evidence="2" key="2">
    <citation type="submission" date="2021-09" db="EMBL/GenBank/DDBJ databases">
        <authorList>
            <person name="Jia N."/>
            <person name="Wang J."/>
            <person name="Shi W."/>
            <person name="Du L."/>
            <person name="Sun Y."/>
            <person name="Zhan W."/>
            <person name="Jiang J."/>
            <person name="Wang Q."/>
            <person name="Zhang B."/>
            <person name="Ji P."/>
            <person name="Sakyi L.B."/>
            <person name="Cui X."/>
            <person name="Yuan T."/>
            <person name="Jiang B."/>
            <person name="Yang W."/>
            <person name="Lam T.T.-Y."/>
            <person name="Chang Q."/>
            <person name="Ding S."/>
            <person name="Wang X."/>
            <person name="Zhu J."/>
            <person name="Ruan X."/>
            <person name="Zhao L."/>
            <person name="Wei J."/>
            <person name="Que T."/>
            <person name="Du C."/>
            <person name="Cheng J."/>
            <person name="Dai P."/>
            <person name="Han X."/>
            <person name="Huang E."/>
            <person name="Gao Y."/>
            <person name="Liu J."/>
            <person name="Shao H."/>
            <person name="Ye R."/>
            <person name="Li L."/>
            <person name="Wei W."/>
            <person name="Wang X."/>
            <person name="Wang C."/>
            <person name="Huo Q."/>
            <person name="Li W."/>
            <person name="Guo W."/>
            <person name="Chen H."/>
            <person name="Chen S."/>
            <person name="Zhou L."/>
            <person name="Zhou L."/>
            <person name="Ni X."/>
            <person name="Tian J."/>
            <person name="Zhou Y."/>
            <person name="Sheng Y."/>
            <person name="Liu T."/>
            <person name="Pan Y."/>
            <person name="Xia L."/>
            <person name="Li J."/>
            <person name="Zhao F."/>
            <person name="Cao W."/>
        </authorList>
    </citation>
    <scope>NUCLEOTIDE SEQUENCE</scope>
    <source>
        <strain evidence="2">Rmic-2018</strain>
        <tissue evidence="2">Larvae</tissue>
    </source>
</reference>
<dbReference type="EMBL" id="JABSTU010003858">
    <property type="protein sequence ID" value="KAH7964550.1"/>
    <property type="molecule type" value="Genomic_DNA"/>
</dbReference>
<dbReference type="AlphaFoldDB" id="A0A9J6D0T7"/>
<dbReference type="Proteomes" id="UP000821866">
    <property type="component" value="Chromosome 4"/>
</dbReference>
<accession>A0A9J6D0T7</accession>
<evidence type="ECO:0000313" key="4">
    <source>
        <dbReference type="Proteomes" id="UP000821866"/>
    </source>
</evidence>
<evidence type="ECO:0000256" key="1">
    <source>
        <dbReference type="SAM" id="MobiDB-lite"/>
    </source>
</evidence>
<keyword evidence="4" id="KW-1185">Reference proteome</keyword>
<organism evidence="2 4">
    <name type="scientific">Rhipicephalus microplus</name>
    <name type="common">Cattle tick</name>
    <name type="synonym">Boophilus microplus</name>
    <dbReference type="NCBI Taxonomy" id="6941"/>
    <lineage>
        <taxon>Eukaryota</taxon>
        <taxon>Metazoa</taxon>
        <taxon>Ecdysozoa</taxon>
        <taxon>Arthropoda</taxon>
        <taxon>Chelicerata</taxon>
        <taxon>Arachnida</taxon>
        <taxon>Acari</taxon>
        <taxon>Parasitiformes</taxon>
        <taxon>Ixodida</taxon>
        <taxon>Ixodoidea</taxon>
        <taxon>Ixodidae</taxon>
        <taxon>Rhipicephalinae</taxon>
        <taxon>Rhipicephalus</taxon>
        <taxon>Boophilus</taxon>
    </lineage>
</organism>
<evidence type="ECO:0000313" key="3">
    <source>
        <dbReference type="EMBL" id="KAH8027803.1"/>
    </source>
</evidence>
<dbReference type="EMBL" id="JABSTU010000006">
    <property type="protein sequence ID" value="KAH8027803.1"/>
    <property type="molecule type" value="Genomic_DNA"/>
</dbReference>
<comment type="caution">
    <text evidence="2">The sequence shown here is derived from an EMBL/GenBank/DDBJ whole genome shotgun (WGS) entry which is preliminary data.</text>
</comment>
<protein>
    <submittedName>
        <fullName evidence="2">Uncharacterized protein</fullName>
    </submittedName>
</protein>
<evidence type="ECO:0000313" key="2">
    <source>
        <dbReference type="EMBL" id="KAH7964550.1"/>
    </source>
</evidence>
<reference evidence="2" key="1">
    <citation type="journal article" date="2020" name="Cell">
        <title>Large-Scale Comparative Analyses of Tick Genomes Elucidate Their Genetic Diversity and Vector Capacities.</title>
        <authorList>
            <consortium name="Tick Genome and Microbiome Consortium (TIGMIC)"/>
            <person name="Jia N."/>
            <person name="Wang J."/>
            <person name="Shi W."/>
            <person name="Du L."/>
            <person name="Sun Y."/>
            <person name="Zhan W."/>
            <person name="Jiang J.F."/>
            <person name="Wang Q."/>
            <person name="Zhang B."/>
            <person name="Ji P."/>
            <person name="Bell-Sakyi L."/>
            <person name="Cui X.M."/>
            <person name="Yuan T.T."/>
            <person name="Jiang B.G."/>
            <person name="Yang W.F."/>
            <person name="Lam T.T."/>
            <person name="Chang Q.C."/>
            <person name="Ding S.J."/>
            <person name="Wang X.J."/>
            <person name="Zhu J.G."/>
            <person name="Ruan X.D."/>
            <person name="Zhao L."/>
            <person name="Wei J.T."/>
            <person name="Ye R.Z."/>
            <person name="Que T.C."/>
            <person name="Du C.H."/>
            <person name="Zhou Y.H."/>
            <person name="Cheng J.X."/>
            <person name="Dai P.F."/>
            <person name="Guo W.B."/>
            <person name="Han X.H."/>
            <person name="Huang E.J."/>
            <person name="Li L.F."/>
            <person name="Wei W."/>
            <person name="Gao Y.C."/>
            <person name="Liu J.Z."/>
            <person name="Shao H.Z."/>
            <person name="Wang X."/>
            <person name="Wang C.C."/>
            <person name="Yang T.C."/>
            <person name="Huo Q.B."/>
            <person name="Li W."/>
            <person name="Chen H.Y."/>
            <person name="Chen S.E."/>
            <person name="Zhou L.G."/>
            <person name="Ni X.B."/>
            <person name="Tian J.H."/>
            <person name="Sheng Y."/>
            <person name="Liu T."/>
            <person name="Pan Y.S."/>
            <person name="Xia L.Y."/>
            <person name="Li J."/>
            <person name="Zhao F."/>
            <person name="Cao W.C."/>
        </authorList>
    </citation>
    <scope>NUCLEOTIDE SEQUENCE</scope>
    <source>
        <strain evidence="2">Rmic-2018</strain>
    </source>
</reference>
<gene>
    <name evidence="3" type="ORF">HPB51_010449</name>
    <name evidence="2" type="ORF">HPB51_027212</name>
</gene>
<proteinExistence type="predicted"/>
<sequence>MQYVQDMWAQQKRQKEIVKFPEFHLSVGEELIGQAQSQNEAESDSKEEWCPPPERAPLPPVEARAKTLGHFPRLTDAPNVARCRLERCNKKTKFFCTKSHLFFCVTKDRRCFENTDTK</sequence>